<comment type="caution">
    <text evidence="1">The sequence shown here is derived from an EMBL/GenBank/DDBJ whole genome shotgun (WGS) entry which is preliminary data.</text>
</comment>
<sequence length="125" mass="14536">MDELEEPSGEVNSEDALCKIVRGEIDPELNYVFELRNFQRNGEDDFTLWLATTTLANHFEDLGNFDLAAKYLALTFYHYPEDQDITSKLQEAGFLENVKSIYNMQQGMDYFIDHVVHFMKQAITL</sequence>
<dbReference type="AlphaFoldDB" id="A0AAU9JA74"/>
<protein>
    <submittedName>
        <fullName evidence="1">Uncharacterized protein</fullName>
    </submittedName>
</protein>
<reference evidence="1" key="1">
    <citation type="submission" date="2021-09" db="EMBL/GenBank/DDBJ databases">
        <authorList>
            <consortium name="AG Swart"/>
            <person name="Singh M."/>
            <person name="Singh A."/>
            <person name="Seah K."/>
            <person name="Emmerich C."/>
        </authorList>
    </citation>
    <scope>NUCLEOTIDE SEQUENCE</scope>
    <source>
        <strain evidence="1">ATCC30299</strain>
    </source>
</reference>
<dbReference type="EMBL" id="CAJZBQ010000035">
    <property type="protein sequence ID" value="CAG9323857.1"/>
    <property type="molecule type" value="Genomic_DNA"/>
</dbReference>
<evidence type="ECO:0000313" key="1">
    <source>
        <dbReference type="EMBL" id="CAG9323857.1"/>
    </source>
</evidence>
<proteinExistence type="predicted"/>
<name>A0AAU9JA74_9CILI</name>
<dbReference type="Proteomes" id="UP001162131">
    <property type="component" value="Unassembled WGS sequence"/>
</dbReference>
<keyword evidence="2" id="KW-1185">Reference proteome</keyword>
<organism evidence="1 2">
    <name type="scientific">Blepharisma stoltei</name>
    <dbReference type="NCBI Taxonomy" id="1481888"/>
    <lineage>
        <taxon>Eukaryota</taxon>
        <taxon>Sar</taxon>
        <taxon>Alveolata</taxon>
        <taxon>Ciliophora</taxon>
        <taxon>Postciliodesmatophora</taxon>
        <taxon>Heterotrichea</taxon>
        <taxon>Heterotrichida</taxon>
        <taxon>Blepharismidae</taxon>
        <taxon>Blepharisma</taxon>
    </lineage>
</organism>
<accession>A0AAU9JA74</accession>
<evidence type="ECO:0000313" key="2">
    <source>
        <dbReference type="Proteomes" id="UP001162131"/>
    </source>
</evidence>
<gene>
    <name evidence="1" type="ORF">BSTOLATCC_MIC34893</name>
</gene>